<feature type="domain" description="MOFRL-associated" evidence="3">
    <location>
        <begin position="19"/>
        <end position="252"/>
    </location>
</feature>
<dbReference type="RefSeq" id="WP_241471277.1">
    <property type="nucleotide sequence ID" value="NZ_FOIS01000002.1"/>
</dbReference>
<keyword evidence="4" id="KW-0418">Kinase</keyword>
<dbReference type="Gene3D" id="3.40.1480.10">
    <property type="entry name" value="MOFRL domain"/>
    <property type="match status" value="1"/>
</dbReference>
<dbReference type="AlphaFoldDB" id="A0A1I0NQX5"/>
<protein>
    <submittedName>
        <fullName evidence="4">Glycerate 2-kinase</fullName>
    </submittedName>
</protein>
<dbReference type="InterPro" id="IPR007835">
    <property type="entry name" value="MOFRL"/>
</dbReference>
<dbReference type="Pfam" id="PF05161">
    <property type="entry name" value="MOFRL"/>
    <property type="match status" value="1"/>
</dbReference>
<name>A0A1I0NQX5_9EURY</name>
<evidence type="ECO:0000313" key="5">
    <source>
        <dbReference type="Proteomes" id="UP000183275"/>
    </source>
</evidence>
<dbReference type="GO" id="GO:0008887">
    <property type="term" value="F:glycerate kinase activity"/>
    <property type="evidence" value="ECO:0007669"/>
    <property type="project" value="InterPro"/>
</dbReference>
<proteinExistence type="predicted"/>
<dbReference type="PANTHER" id="PTHR12227:SF0">
    <property type="entry name" value="GLYCERATE KINASE"/>
    <property type="match status" value="1"/>
</dbReference>
<evidence type="ECO:0000313" key="4">
    <source>
        <dbReference type="EMBL" id="SEW03847.1"/>
    </source>
</evidence>
<dbReference type="Pfam" id="PF13660">
    <property type="entry name" value="DUF4147"/>
    <property type="match status" value="1"/>
</dbReference>
<dbReference type="Gene3D" id="3.40.50.10180">
    <property type="entry name" value="Glycerate kinase, MOFRL-like N-terminal domain"/>
    <property type="match status" value="1"/>
</dbReference>
<dbReference type="SUPFAM" id="SSF82544">
    <property type="entry name" value="GckA/TtuD-like"/>
    <property type="match status" value="1"/>
</dbReference>
<gene>
    <name evidence="4" type="ORF">SAMN05216285_2012</name>
</gene>
<evidence type="ECO:0000259" key="3">
    <source>
        <dbReference type="Pfam" id="PF13660"/>
    </source>
</evidence>
<dbReference type="InterPro" id="IPR039760">
    <property type="entry name" value="MOFRL_protein"/>
</dbReference>
<dbReference type="STRING" id="1202768.SAMN05216285_2012"/>
<accession>A0A1I0NQX5</accession>
<keyword evidence="5" id="KW-1185">Reference proteome</keyword>
<keyword evidence="4" id="KW-0808">Transferase</keyword>
<dbReference type="Proteomes" id="UP000183275">
    <property type="component" value="Unassembled WGS sequence"/>
</dbReference>
<reference evidence="5" key="1">
    <citation type="submission" date="2016-10" db="EMBL/GenBank/DDBJ databases">
        <authorList>
            <person name="Varghese N."/>
        </authorList>
    </citation>
    <scope>NUCLEOTIDE SEQUENCE [LARGE SCALE GENOMIC DNA]</scope>
    <source>
        <strain evidence="5">CGMCC 1.12284</strain>
    </source>
</reference>
<dbReference type="PANTHER" id="PTHR12227">
    <property type="entry name" value="GLYCERATE KINASE"/>
    <property type="match status" value="1"/>
</dbReference>
<evidence type="ECO:0000259" key="2">
    <source>
        <dbReference type="Pfam" id="PF05161"/>
    </source>
</evidence>
<dbReference type="eggNOG" id="arCOG04170">
    <property type="taxonomic scope" value="Archaea"/>
</dbReference>
<organism evidence="4 5">
    <name type="scientific">Natrinema salifodinae</name>
    <dbReference type="NCBI Taxonomy" id="1202768"/>
    <lineage>
        <taxon>Archaea</taxon>
        <taxon>Methanobacteriati</taxon>
        <taxon>Methanobacteriota</taxon>
        <taxon>Stenosarchaea group</taxon>
        <taxon>Halobacteria</taxon>
        <taxon>Halobacteriales</taxon>
        <taxon>Natrialbaceae</taxon>
        <taxon>Natrinema</taxon>
    </lineage>
</organism>
<feature type="domain" description="MOFRL" evidence="2">
    <location>
        <begin position="336"/>
        <end position="452"/>
    </location>
</feature>
<dbReference type="InterPro" id="IPR037035">
    <property type="entry name" value="GK-like_C_sf"/>
</dbReference>
<dbReference type="EMBL" id="FOIS01000002">
    <property type="protein sequence ID" value="SEW03847.1"/>
    <property type="molecule type" value="Genomic_DNA"/>
</dbReference>
<dbReference type="InterPro" id="IPR038614">
    <property type="entry name" value="GK_N_sf"/>
</dbReference>
<feature type="region of interest" description="Disordered" evidence="1">
    <location>
        <begin position="252"/>
        <end position="271"/>
    </location>
</feature>
<sequence length="459" mass="46938">MTEIRDRDRLAATEARDVALDCLEAGIEAGHPRTVVRDAVSLEDGTLRIADAAYDLDEYDEVVVLGGGNAAAHVAATLEELLGDRIDRGIVVTDDPVATERVAVREGDHPVPSERGVEATRELLAEADAADEDALVLAAITGGGSALMPAPAGDVSLADLQATTDDLLASGADIGEINAVRKHLSALKGGRLARRAAPATVASLILSDVVGNDLSVIASGPVAPDASTFDDALAVLDRYEIDAPAAVSDRLERGAAGEVSETPGPDDPAFERVSNHVVADGMTVLEAAREAAAERGYEPLVLSSRVRGEARDAATAHVAIAEEVRATGTPVEPPAVLLSGGETTVTLRGDGTGGPNQEFATSAALELAGDSRGEDSGESGNGTGNESSITVAAVDTDGIDGASDAAGAIVDETTVDEPAAARQALAENDVYPYLDERNGLLLTGPTGTNLNDLRVLVVE</sequence>
<evidence type="ECO:0000256" key="1">
    <source>
        <dbReference type="SAM" id="MobiDB-lite"/>
    </source>
</evidence>
<dbReference type="GO" id="GO:0005737">
    <property type="term" value="C:cytoplasm"/>
    <property type="evidence" value="ECO:0007669"/>
    <property type="project" value="TreeGrafter"/>
</dbReference>
<dbReference type="InterPro" id="IPR025286">
    <property type="entry name" value="MOFRL_assoc_dom"/>
</dbReference>